<dbReference type="EMBL" id="FNIN01000001">
    <property type="protein sequence ID" value="SDN32933.1"/>
    <property type="molecule type" value="Genomic_DNA"/>
</dbReference>
<organism evidence="1 2">
    <name type="scientific">Desulfonauticus submarinus</name>
    <dbReference type="NCBI Taxonomy" id="206665"/>
    <lineage>
        <taxon>Bacteria</taxon>
        <taxon>Pseudomonadati</taxon>
        <taxon>Thermodesulfobacteriota</taxon>
        <taxon>Desulfovibrionia</taxon>
        <taxon>Desulfovibrionales</taxon>
        <taxon>Desulfonauticaceae</taxon>
        <taxon>Desulfonauticus</taxon>
    </lineage>
</organism>
<evidence type="ECO:0008006" key="3">
    <source>
        <dbReference type="Google" id="ProtNLM"/>
    </source>
</evidence>
<dbReference type="RefSeq" id="WP_092062627.1">
    <property type="nucleotide sequence ID" value="NZ_FNIN01000001.1"/>
</dbReference>
<dbReference type="AlphaFoldDB" id="A0A1H0AIN1"/>
<dbReference type="OrthoDB" id="5471937at2"/>
<accession>A0A1H0AIN1</accession>
<keyword evidence="2" id="KW-1185">Reference proteome</keyword>
<dbReference type="Proteomes" id="UP000199602">
    <property type="component" value="Unassembled WGS sequence"/>
</dbReference>
<proteinExistence type="predicted"/>
<name>A0A1H0AIN1_9BACT</name>
<evidence type="ECO:0000313" key="2">
    <source>
        <dbReference type="Proteomes" id="UP000199602"/>
    </source>
</evidence>
<evidence type="ECO:0000313" key="1">
    <source>
        <dbReference type="EMBL" id="SDN32933.1"/>
    </source>
</evidence>
<dbReference type="STRING" id="206665.SAMN04488516_101416"/>
<protein>
    <recommendedName>
        <fullName evidence="3">DUF465 domain-containing protein</fullName>
    </recommendedName>
</protein>
<dbReference type="Gene3D" id="6.10.280.50">
    <property type="match status" value="1"/>
</dbReference>
<reference evidence="1 2" key="1">
    <citation type="submission" date="2016-10" db="EMBL/GenBank/DDBJ databases">
        <authorList>
            <person name="de Groot N.N."/>
        </authorList>
    </citation>
    <scope>NUCLEOTIDE SEQUENCE [LARGE SCALE GENOMIC DNA]</scope>
    <source>
        <strain evidence="1 2">DSM 15269</strain>
    </source>
</reference>
<gene>
    <name evidence="1" type="ORF">SAMN04488516_101416</name>
</gene>
<dbReference type="InterPro" id="IPR038444">
    <property type="entry name" value="DUF465_sf"/>
</dbReference>
<sequence length="77" mass="9309">MEQYELELIAKYSDKDPELKSLWEDHLEYEKKLEKFESKPFLTPEEELEVKELKKMKLAGKTKLLALLNKYKDMEDK</sequence>